<dbReference type="EMBL" id="JBANQN010000006">
    <property type="protein sequence ID" value="KAK6786052.1"/>
    <property type="molecule type" value="Genomic_DNA"/>
</dbReference>
<organism evidence="1 2">
    <name type="scientific">Solanum bulbocastanum</name>
    <name type="common">Wild potato</name>
    <dbReference type="NCBI Taxonomy" id="147425"/>
    <lineage>
        <taxon>Eukaryota</taxon>
        <taxon>Viridiplantae</taxon>
        <taxon>Streptophyta</taxon>
        <taxon>Embryophyta</taxon>
        <taxon>Tracheophyta</taxon>
        <taxon>Spermatophyta</taxon>
        <taxon>Magnoliopsida</taxon>
        <taxon>eudicotyledons</taxon>
        <taxon>Gunneridae</taxon>
        <taxon>Pentapetalae</taxon>
        <taxon>asterids</taxon>
        <taxon>lamiids</taxon>
        <taxon>Solanales</taxon>
        <taxon>Solanaceae</taxon>
        <taxon>Solanoideae</taxon>
        <taxon>Solaneae</taxon>
        <taxon>Solanum</taxon>
    </lineage>
</organism>
<keyword evidence="2" id="KW-1185">Reference proteome</keyword>
<dbReference type="Pfam" id="PF14223">
    <property type="entry name" value="Retrotran_gag_2"/>
    <property type="match status" value="1"/>
</dbReference>
<dbReference type="AlphaFoldDB" id="A0AAN8TJ96"/>
<reference evidence="1 2" key="1">
    <citation type="submission" date="2024-02" db="EMBL/GenBank/DDBJ databases">
        <title>de novo genome assembly of Solanum bulbocastanum strain 11H21.</title>
        <authorList>
            <person name="Hosaka A.J."/>
        </authorList>
    </citation>
    <scope>NUCLEOTIDE SEQUENCE [LARGE SCALE GENOMIC DNA]</scope>
    <source>
        <tissue evidence="1">Young leaves</tissue>
    </source>
</reference>
<evidence type="ECO:0000313" key="2">
    <source>
        <dbReference type="Proteomes" id="UP001371456"/>
    </source>
</evidence>
<protein>
    <recommendedName>
        <fullName evidence="3">Retrovirus-related Pol polyprotein from transposon TNT 1-94</fullName>
    </recommendedName>
</protein>
<evidence type="ECO:0008006" key="3">
    <source>
        <dbReference type="Google" id="ProtNLM"/>
    </source>
</evidence>
<comment type="caution">
    <text evidence="1">The sequence shown here is derived from an EMBL/GenBank/DDBJ whole genome shotgun (WGS) entry which is preliminary data.</text>
</comment>
<dbReference type="Proteomes" id="UP001371456">
    <property type="component" value="Unassembled WGS sequence"/>
</dbReference>
<sequence>MKFDGLHSMQNHIIEVTNIATRLSTLGMKVDDAFLVQFILNSLPLEYGPF</sequence>
<name>A0AAN8TJ96_SOLBU</name>
<accession>A0AAN8TJ96</accession>
<proteinExistence type="predicted"/>
<gene>
    <name evidence="1" type="ORF">RDI58_014577</name>
</gene>
<evidence type="ECO:0000313" key="1">
    <source>
        <dbReference type="EMBL" id="KAK6786052.1"/>
    </source>
</evidence>